<dbReference type="Proteomes" id="UP000324705">
    <property type="component" value="Chromosome 5A"/>
</dbReference>
<evidence type="ECO:0000313" key="2">
    <source>
        <dbReference type="Proteomes" id="UP000324705"/>
    </source>
</evidence>
<protein>
    <submittedName>
        <fullName evidence="1">Uncharacterized protein</fullName>
    </submittedName>
</protein>
<reference evidence="1 2" key="1">
    <citation type="submission" date="2017-09" db="EMBL/GenBank/DDBJ databases">
        <authorList>
            <consortium name="International Durum Wheat Genome Sequencing Consortium (IDWGSC)"/>
            <person name="Milanesi L."/>
        </authorList>
    </citation>
    <scope>NUCLEOTIDE SEQUENCE [LARGE SCALE GENOMIC DNA]</scope>
    <source>
        <strain evidence="2">cv. Svevo</strain>
    </source>
</reference>
<evidence type="ECO:0000313" key="1">
    <source>
        <dbReference type="EMBL" id="VAI14192.1"/>
    </source>
</evidence>
<accession>A0A9R0WKY1</accession>
<keyword evidence="2" id="KW-1185">Reference proteome</keyword>
<proteinExistence type="predicted"/>
<dbReference type="EMBL" id="LT934119">
    <property type="protein sequence ID" value="VAI14192.1"/>
    <property type="molecule type" value="Genomic_DNA"/>
</dbReference>
<name>A0A9R0WKY1_TRITD</name>
<organism evidence="1 2">
    <name type="scientific">Triticum turgidum subsp. durum</name>
    <name type="common">Durum wheat</name>
    <name type="synonym">Triticum durum</name>
    <dbReference type="NCBI Taxonomy" id="4567"/>
    <lineage>
        <taxon>Eukaryota</taxon>
        <taxon>Viridiplantae</taxon>
        <taxon>Streptophyta</taxon>
        <taxon>Embryophyta</taxon>
        <taxon>Tracheophyta</taxon>
        <taxon>Spermatophyta</taxon>
        <taxon>Magnoliopsida</taxon>
        <taxon>Liliopsida</taxon>
        <taxon>Poales</taxon>
        <taxon>Poaceae</taxon>
        <taxon>BOP clade</taxon>
        <taxon>Pooideae</taxon>
        <taxon>Triticodae</taxon>
        <taxon>Triticeae</taxon>
        <taxon>Triticinae</taxon>
        <taxon>Triticum</taxon>
    </lineage>
</organism>
<gene>
    <name evidence="1" type="ORF">TRITD_5Av1G049170</name>
</gene>
<dbReference type="AlphaFoldDB" id="A0A9R0WKY1"/>
<sequence>MSKFAVGEASTVPAASFRRAEAGLLAHPELHAVRRVLDSMRSDPDKFWECRGRGLKNKAGRRIPAHILARCFMRRSSGRFCKEFRSGIMSKGTAASSPEG</sequence>
<dbReference type="Gramene" id="TRITD5Av1G049170.1">
    <property type="protein sequence ID" value="TRITD5Av1G049170.1"/>
    <property type="gene ID" value="TRITD5Av1G049170"/>
</dbReference>